<evidence type="ECO:0000313" key="5">
    <source>
        <dbReference type="Proteomes" id="UP001056426"/>
    </source>
</evidence>
<dbReference type="InterPro" id="IPR034746">
    <property type="entry name" value="POTRA"/>
</dbReference>
<dbReference type="RefSeq" id="WP_250724356.1">
    <property type="nucleotide sequence ID" value="NZ_CP098400.1"/>
</dbReference>
<dbReference type="InterPro" id="IPR010827">
    <property type="entry name" value="BamA/TamA_POTRA"/>
</dbReference>
<dbReference type="PROSITE" id="PS51779">
    <property type="entry name" value="POTRA"/>
    <property type="match status" value="1"/>
</dbReference>
<organism evidence="4 5">
    <name type="scientific">Xiashengella succiniciproducens</name>
    <dbReference type="NCBI Taxonomy" id="2949635"/>
    <lineage>
        <taxon>Bacteria</taxon>
        <taxon>Pseudomonadati</taxon>
        <taxon>Bacteroidota</taxon>
        <taxon>Bacteroidia</taxon>
        <taxon>Marinilabiliales</taxon>
        <taxon>Marinilabiliaceae</taxon>
        <taxon>Xiashengella</taxon>
    </lineage>
</organism>
<name>A0A9J6ZQS3_9BACT</name>
<dbReference type="Proteomes" id="UP001056426">
    <property type="component" value="Chromosome"/>
</dbReference>
<evidence type="ECO:0000259" key="3">
    <source>
        <dbReference type="PROSITE" id="PS51779"/>
    </source>
</evidence>
<feature type="domain" description="POTRA" evidence="3">
    <location>
        <begin position="37"/>
        <end position="113"/>
    </location>
</feature>
<gene>
    <name evidence="4" type="ORF">M9189_02440</name>
</gene>
<evidence type="ECO:0000256" key="2">
    <source>
        <dbReference type="ARBA" id="ARBA00023136"/>
    </source>
</evidence>
<dbReference type="KEGG" id="alkq:M9189_02440"/>
<dbReference type="AlphaFoldDB" id="A0A9J6ZQS3"/>
<evidence type="ECO:0000313" key="4">
    <source>
        <dbReference type="EMBL" id="URW80218.1"/>
    </source>
</evidence>
<dbReference type="EMBL" id="CP098400">
    <property type="protein sequence ID" value="URW80218.1"/>
    <property type="molecule type" value="Genomic_DNA"/>
</dbReference>
<reference evidence="4" key="2">
    <citation type="submission" date="2022-06" db="EMBL/GenBank/DDBJ databases">
        <title>Xiashengella guii gen. nov. sp. nov., a bacterium isolated form anaerobic digestion tank.</title>
        <authorList>
            <person name="Huang H."/>
        </authorList>
    </citation>
    <scope>NUCLEOTIDE SEQUENCE</scope>
    <source>
        <strain evidence="4">Ai-910</strain>
    </source>
</reference>
<proteinExistence type="predicted"/>
<dbReference type="InterPro" id="IPR000184">
    <property type="entry name" value="Bac_surfAg_D15"/>
</dbReference>
<reference evidence="4" key="1">
    <citation type="submission" date="2022-05" db="EMBL/GenBank/DDBJ databases">
        <authorList>
            <person name="Sun X."/>
        </authorList>
    </citation>
    <scope>NUCLEOTIDE SEQUENCE</scope>
    <source>
        <strain evidence="4">Ai-910</strain>
    </source>
</reference>
<keyword evidence="2" id="KW-0472">Membrane</keyword>
<dbReference type="Pfam" id="PF01103">
    <property type="entry name" value="Omp85"/>
    <property type="match status" value="1"/>
</dbReference>
<protein>
    <submittedName>
        <fullName evidence="4">BamA/TamA family outer membrane protein</fullName>
    </submittedName>
</protein>
<dbReference type="Gene3D" id="2.40.160.50">
    <property type="entry name" value="membrane protein fhac: a member of the omp85/tpsb transporter family"/>
    <property type="match status" value="1"/>
</dbReference>
<keyword evidence="5" id="KW-1185">Reference proteome</keyword>
<dbReference type="Pfam" id="PF07244">
    <property type="entry name" value="POTRA"/>
    <property type="match status" value="1"/>
</dbReference>
<sequence length="471" mass="55019">MPGICVIRRFGLLAFFFFCSLLSFLYAEPLELQDTKLTVQDIEISGNYKTRQKVILSELPFAIGSSIEMMDLMVVTERAKENLLNTSLFNSVEISFYYPDIHSVVFTIEVSERWYLWVFPIFENEGRNFSDFLRLNDGSFFNYGLYVKHDNFRGRKEVLKLRAVTGYKTQLVFGYRNPGLNNQSGWGIDAGWLWNDRVAYGTVDDKQVFLKTLGDRLLTTTNVTLSYYYRHNLDHYHSVFAGFMNIDAADTLLAYNPDMLPLQQSTSETITLGYNYMYDKRDSKIYPLKGLFIEAEIIREGFGLESDYEGFFRGRGAVAYHNRLGDKLYYNTRGFVSLVDLDKVPYIFRTGLGYEEYLNGFEFRVIDGTSYGGLQSKLLYELIPRKDIRLKWMPLEQFSHFHYAFYIKLHFDAGYVYNNFEQDVNRMANELLLGYGVGIDMLTFYDKVLSLNYSFNNFAEHGFYFHFNLTL</sequence>
<accession>A0A9J6ZQS3</accession>
<evidence type="ECO:0000256" key="1">
    <source>
        <dbReference type="ARBA" id="ARBA00004370"/>
    </source>
</evidence>
<comment type="subcellular location">
    <subcellularLocation>
        <location evidence="1">Membrane</location>
    </subcellularLocation>
</comment>
<dbReference type="GO" id="GO:0019867">
    <property type="term" value="C:outer membrane"/>
    <property type="evidence" value="ECO:0007669"/>
    <property type="project" value="InterPro"/>
</dbReference>
<dbReference type="Gene3D" id="3.10.20.310">
    <property type="entry name" value="membrane protein fhac"/>
    <property type="match status" value="1"/>
</dbReference>